<evidence type="ECO:0000256" key="2">
    <source>
        <dbReference type="SAM" id="Phobius"/>
    </source>
</evidence>
<keyword evidence="2" id="KW-0472">Membrane</keyword>
<dbReference type="Proteomes" id="UP001301731">
    <property type="component" value="Chromosome"/>
</dbReference>
<proteinExistence type="predicted"/>
<feature type="transmembrane region" description="Helical" evidence="2">
    <location>
        <begin position="38"/>
        <end position="58"/>
    </location>
</feature>
<organism evidence="3 4">
    <name type="scientific">Streptomyces solicathayae</name>
    <dbReference type="NCBI Taxonomy" id="3081768"/>
    <lineage>
        <taxon>Bacteria</taxon>
        <taxon>Bacillati</taxon>
        <taxon>Actinomycetota</taxon>
        <taxon>Actinomycetes</taxon>
        <taxon>Kitasatosporales</taxon>
        <taxon>Streptomycetaceae</taxon>
        <taxon>Streptomyces</taxon>
    </lineage>
</organism>
<keyword evidence="2" id="KW-0812">Transmembrane</keyword>
<accession>A0ABZ0LT94</accession>
<evidence type="ECO:0008006" key="5">
    <source>
        <dbReference type="Google" id="ProtNLM"/>
    </source>
</evidence>
<protein>
    <recommendedName>
        <fullName evidence="5">Integral membrane protein</fullName>
    </recommendedName>
</protein>
<evidence type="ECO:0000313" key="3">
    <source>
        <dbReference type="EMBL" id="WOX22597.1"/>
    </source>
</evidence>
<reference evidence="3 4" key="1">
    <citation type="submission" date="2023-10" db="EMBL/GenBank/DDBJ databases">
        <title>The genome sequence of Streptomyces sp. HUAS YS2.</title>
        <authorList>
            <person name="Mo P."/>
        </authorList>
    </citation>
    <scope>NUCLEOTIDE SEQUENCE [LARGE SCALE GENOMIC DNA]</scope>
    <source>
        <strain evidence="3 4">HUAS YS2</strain>
    </source>
</reference>
<name>A0ABZ0LT94_9ACTN</name>
<keyword evidence="4" id="KW-1185">Reference proteome</keyword>
<sequence length="87" mass="9045">MLLHEFRPGRLLAGATALTLAVLYGGDAAGAWVTPWYLVFPVTCGGLALAGLAALVAYRLRRRRSAISASSENTDAPASTSGSQAIR</sequence>
<keyword evidence="2" id="KW-1133">Transmembrane helix</keyword>
<gene>
    <name evidence="3" type="ORF">R2D22_14795</name>
</gene>
<feature type="region of interest" description="Disordered" evidence="1">
    <location>
        <begin position="66"/>
        <end position="87"/>
    </location>
</feature>
<evidence type="ECO:0000313" key="4">
    <source>
        <dbReference type="Proteomes" id="UP001301731"/>
    </source>
</evidence>
<dbReference type="EMBL" id="CP137573">
    <property type="protein sequence ID" value="WOX22597.1"/>
    <property type="molecule type" value="Genomic_DNA"/>
</dbReference>
<dbReference type="RefSeq" id="WP_318103685.1">
    <property type="nucleotide sequence ID" value="NZ_CP137573.1"/>
</dbReference>
<feature type="compositionally biased region" description="Polar residues" evidence="1">
    <location>
        <begin position="72"/>
        <end position="87"/>
    </location>
</feature>
<evidence type="ECO:0000256" key="1">
    <source>
        <dbReference type="SAM" id="MobiDB-lite"/>
    </source>
</evidence>